<feature type="transmembrane region" description="Helical" evidence="9">
    <location>
        <begin position="6"/>
        <end position="23"/>
    </location>
</feature>
<dbReference type="PANTHER" id="PTHR26453">
    <property type="entry name" value="OLFACTORY RECEPTOR"/>
    <property type="match status" value="1"/>
</dbReference>
<keyword evidence="8" id="KW-0807">Transducer</keyword>
<evidence type="ECO:0000256" key="2">
    <source>
        <dbReference type="ARBA" id="ARBA00022475"/>
    </source>
</evidence>
<dbReference type="GO" id="GO:0004984">
    <property type="term" value="F:olfactory receptor activity"/>
    <property type="evidence" value="ECO:0007669"/>
    <property type="project" value="InterPro"/>
</dbReference>
<keyword evidence="7 11" id="KW-0675">Receptor</keyword>
<dbReference type="GO" id="GO:0005886">
    <property type="term" value="C:plasma membrane"/>
    <property type="evidence" value="ECO:0007669"/>
    <property type="project" value="UniProtKB-SubCell"/>
</dbReference>
<dbReference type="InterPro" id="IPR017452">
    <property type="entry name" value="GPCR_Rhodpsn_7TM"/>
</dbReference>
<evidence type="ECO:0000256" key="4">
    <source>
        <dbReference type="ARBA" id="ARBA00022692"/>
    </source>
</evidence>
<dbReference type="Proteomes" id="UP000006813">
    <property type="component" value="Unassembled WGS sequence"/>
</dbReference>
<name>G5C2P4_HETGA</name>
<feature type="domain" description="G-protein coupled receptors family 1 profile" evidence="10">
    <location>
        <begin position="1"/>
        <end position="153"/>
    </location>
</feature>
<dbReference type="SUPFAM" id="SSF81321">
    <property type="entry name" value="Family A G protein-coupled receptor-like"/>
    <property type="match status" value="1"/>
</dbReference>
<keyword evidence="2" id="KW-1003">Cell membrane</keyword>
<keyword evidence="4 9" id="KW-0812">Transmembrane</keyword>
<dbReference type="InParanoid" id="G5C2P4"/>
<dbReference type="InterPro" id="IPR000725">
    <property type="entry name" value="Olfact_rcpt"/>
</dbReference>
<dbReference type="AlphaFoldDB" id="G5C2P4"/>
<sequence>MAQFYILHWLGITECVLLALMSYDHYDVVCRLLHYAVLMHPRLCMGLACAAWLCSLTRSLVGFTLTMLLPLCGNNSIDHFFCEIPLIMQLACMDTRLDELEMYLASFIFMVLPLRLILPSYSHISRAVLIMRLAEGRRKAFNTCLSHMAVLSLVPFLWEHHLHVPADSQELLP</sequence>
<feature type="transmembrane region" description="Helical" evidence="9">
    <location>
        <begin position="100"/>
        <end position="118"/>
    </location>
</feature>
<evidence type="ECO:0000313" key="11">
    <source>
        <dbReference type="EMBL" id="EHB15805.1"/>
    </source>
</evidence>
<dbReference type="EMBL" id="JH173091">
    <property type="protein sequence ID" value="EHB15805.1"/>
    <property type="molecule type" value="Genomic_DNA"/>
</dbReference>
<accession>G5C2P4</accession>
<dbReference type="GO" id="GO:0007186">
    <property type="term" value="P:G protein-coupled receptor signaling pathway"/>
    <property type="evidence" value="ECO:0007669"/>
    <property type="project" value="InterPro"/>
</dbReference>
<gene>
    <name evidence="11" type="ORF">GW7_09201</name>
</gene>
<dbReference type="PRINTS" id="PR00245">
    <property type="entry name" value="OLFACTORYR"/>
</dbReference>
<comment type="subcellular location">
    <subcellularLocation>
        <location evidence="1">Cell membrane</location>
        <topology evidence="1">Multi-pass membrane protein</topology>
    </subcellularLocation>
</comment>
<evidence type="ECO:0000259" key="10">
    <source>
        <dbReference type="PROSITE" id="PS50262"/>
    </source>
</evidence>
<evidence type="ECO:0000256" key="7">
    <source>
        <dbReference type="ARBA" id="ARBA00023170"/>
    </source>
</evidence>
<reference evidence="11 12" key="1">
    <citation type="journal article" date="2011" name="Nature">
        <title>Genome sequencing reveals insights into physiology and longevity of the naked mole rat.</title>
        <authorList>
            <person name="Kim E.B."/>
            <person name="Fang X."/>
            <person name="Fushan A.A."/>
            <person name="Huang Z."/>
            <person name="Lobanov A.V."/>
            <person name="Han L."/>
            <person name="Marino S.M."/>
            <person name="Sun X."/>
            <person name="Turanov A.A."/>
            <person name="Yang P."/>
            <person name="Yim S.H."/>
            <person name="Zhao X."/>
            <person name="Kasaikina M.V."/>
            <person name="Stoletzki N."/>
            <person name="Peng C."/>
            <person name="Polak P."/>
            <person name="Xiong Z."/>
            <person name="Kiezun A."/>
            <person name="Zhu Y."/>
            <person name="Chen Y."/>
            <person name="Kryukov G.V."/>
            <person name="Zhang Q."/>
            <person name="Peshkin L."/>
            <person name="Yang L."/>
            <person name="Bronson R.T."/>
            <person name="Buffenstein R."/>
            <person name="Wang B."/>
            <person name="Han C."/>
            <person name="Li Q."/>
            <person name="Chen L."/>
            <person name="Zhao W."/>
            <person name="Sunyaev S.R."/>
            <person name="Park T.J."/>
            <person name="Zhang G."/>
            <person name="Wang J."/>
            <person name="Gladyshev V.N."/>
        </authorList>
    </citation>
    <scope>NUCLEOTIDE SEQUENCE [LARGE SCALE GENOMIC DNA]</scope>
</reference>
<feature type="transmembrane region" description="Helical" evidence="9">
    <location>
        <begin position="43"/>
        <end position="61"/>
    </location>
</feature>
<evidence type="ECO:0000313" key="12">
    <source>
        <dbReference type="Proteomes" id="UP000006813"/>
    </source>
</evidence>
<evidence type="ECO:0000256" key="3">
    <source>
        <dbReference type="ARBA" id="ARBA00022606"/>
    </source>
</evidence>
<evidence type="ECO:0000256" key="9">
    <source>
        <dbReference type="SAM" id="Phobius"/>
    </source>
</evidence>
<dbReference type="Pfam" id="PF13853">
    <property type="entry name" value="7tm_4"/>
    <property type="match status" value="1"/>
</dbReference>
<dbReference type="OMA" id="CEDTHIN"/>
<evidence type="ECO:0000256" key="5">
    <source>
        <dbReference type="ARBA" id="ARBA00022989"/>
    </source>
</evidence>
<evidence type="ECO:0000256" key="6">
    <source>
        <dbReference type="ARBA" id="ARBA00023136"/>
    </source>
</evidence>
<keyword evidence="5 9" id="KW-1133">Transmembrane helix</keyword>
<evidence type="ECO:0000256" key="8">
    <source>
        <dbReference type="ARBA" id="ARBA00023224"/>
    </source>
</evidence>
<organism evidence="11 12">
    <name type="scientific">Heterocephalus glaber</name>
    <name type="common">Naked mole rat</name>
    <dbReference type="NCBI Taxonomy" id="10181"/>
    <lineage>
        <taxon>Eukaryota</taxon>
        <taxon>Metazoa</taxon>
        <taxon>Chordata</taxon>
        <taxon>Craniata</taxon>
        <taxon>Vertebrata</taxon>
        <taxon>Euteleostomi</taxon>
        <taxon>Mammalia</taxon>
        <taxon>Eutheria</taxon>
        <taxon>Euarchontoglires</taxon>
        <taxon>Glires</taxon>
        <taxon>Rodentia</taxon>
        <taxon>Hystricomorpha</taxon>
        <taxon>Bathyergidae</taxon>
        <taxon>Heterocephalus</taxon>
    </lineage>
</organism>
<proteinExistence type="predicted"/>
<dbReference type="PROSITE" id="PS50262">
    <property type="entry name" value="G_PROTEIN_RECEP_F1_2"/>
    <property type="match status" value="1"/>
</dbReference>
<keyword evidence="6 9" id="KW-0472">Membrane</keyword>
<protein>
    <submittedName>
        <fullName evidence="11">Olfactory receptor 2C3</fullName>
    </submittedName>
</protein>
<keyword evidence="3" id="KW-0716">Sensory transduction</keyword>
<dbReference type="Gene3D" id="1.20.1070.10">
    <property type="entry name" value="Rhodopsin 7-helix transmembrane proteins"/>
    <property type="match status" value="1"/>
</dbReference>
<evidence type="ECO:0000256" key="1">
    <source>
        <dbReference type="ARBA" id="ARBA00004651"/>
    </source>
</evidence>